<dbReference type="CDD" id="cd14475">
    <property type="entry name" value="SPX_SYG1_like"/>
    <property type="match status" value="1"/>
</dbReference>
<dbReference type="Proteomes" id="UP001215598">
    <property type="component" value="Unassembled WGS sequence"/>
</dbReference>
<dbReference type="Pfam" id="PF03105">
    <property type="entry name" value="SPX"/>
    <property type="match status" value="2"/>
</dbReference>
<dbReference type="GO" id="GO:0005886">
    <property type="term" value="C:plasma membrane"/>
    <property type="evidence" value="ECO:0007669"/>
    <property type="project" value="TreeGrafter"/>
</dbReference>
<evidence type="ECO:0000313" key="3">
    <source>
        <dbReference type="EMBL" id="KAJ7778281.1"/>
    </source>
</evidence>
<accession>A0AAD7K4K2</accession>
<dbReference type="GO" id="GO:0005794">
    <property type="term" value="C:Golgi apparatus"/>
    <property type="evidence" value="ECO:0007669"/>
    <property type="project" value="TreeGrafter"/>
</dbReference>
<feature type="compositionally biased region" description="Polar residues" evidence="1">
    <location>
        <begin position="65"/>
        <end position="78"/>
    </location>
</feature>
<gene>
    <name evidence="3" type="ORF">B0H16DRAFT_882546</name>
</gene>
<dbReference type="PANTHER" id="PTHR10783">
    <property type="entry name" value="XENOTROPIC AND POLYTROPIC RETROVIRUS RECEPTOR 1-RELATED"/>
    <property type="match status" value="1"/>
</dbReference>
<name>A0AAD7K4K2_9AGAR</name>
<evidence type="ECO:0000313" key="4">
    <source>
        <dbReference type="Proteomes" id="UP001215598"/>
    </source>
</evidence>
<keyword evidence="4" id="KW-1185">Reference proteome</keyword>
<protein>
    <submittedName>
        <fullName evidence="3">SPX domain-containing protein</fullName>
    </submittedName>
</protein>
<dbReference type="EMBL" id="JARKIB010000007">
    <property type="protein sequence ID" value="KAJ7778281.1"/>
    <property type="molecule type" value="Genomic_DNA"/>
</dbReference>
<feature type="domain" description="SPX" evidence="2">
    <location>
        <begin position="1"/>
        <end position="446"/>
    </location>
</feature>
<evidence type="ECO:0000256" key="1">
    <source>
        <dbReference type="SAM" id="MobiDB-lite"/>
    </source>
</evidence>
<organism evidence="3 4">
    <name type="scientific">Mycena metata</name>
    <dbReference type="NCBI Taxonomy" id="1033252"/>
    <lineage>
        <taxon>Eukaryota</taxon>
        <taxon>Fungi</taxon>
        <taxon>Dikarya</taxon>
        <taxon>Basidiomycota</taxon>
        <taxon>Agaricomycotina</taxon>
        <taxon>Agaricomycetes</taxon>
        <taxon>Agaricomycetidae</taxon>
        <taxon>Agaricales</taxon>
        <taxon>Marasmiineae</taxon>
        <taxon>Mycenaceae</taxon>
        <taxon>Mycena</taxon>
    </lineage>
</organism>
<dbReference type="GO" id="GO:0016036">
    <property type="term" value="P:cellular response to phosphate starvation"/>
    <property type="evidence" value="ECO:0007669"/>
    <property type="project" value="TreeGrafter"/>
</dbReference>
<dbReference type="PROSITE" id="PS51382">
    <property type="entry name" value="SPX"/>
    <property type="match status" value="1"/>
</dbReference>
<feature type="compositionally biased region" description="Basic and acidic residues" evidence="1">
    <location>
        <begin position="80"/>
        <end position="101"/>
    </location>
</feature>
<reference evidence="3" key="1">
    <citation type="submission" date="2023-03" db="EMBL/GenBank/DDBJ databases">
        <title>Massive genome expansion in bonnet fungi (Mycena s.s.) driven by repeated elements and novel gene families across ecological guilds.</title>
        <authorList>
            <consortium name="Lawrence Berkeley National Laboratory"/>
            <person name="Harder C.B."/>
            <person name="Miyauchi S."/>
            <person name="Viragh M."/>
            <person name="Kuo A."/>
            <person name="Thoen E."/>
            <person name="Andreopoulos B."/>
            <person name="Lu D."/>
            <person name="Skrede I."/>
            <person name="Drula E."/>
            <person name="Henrissat B."/>
            <person name="Morin E."/>
            <person name="Kohler A."/>
            <person name="Barry K."/>
            <person name="LaButti K."/>
            <person name="Morin E."/>
            <person name="Salamov A."/>
            <person name="Lipzen A."/>
            <person name="Mereny Z."/>
            <person name="Hegedus B."/>
            <person name="Baldrian P."/>
            <person name="Stursova M."/>
            <person name="Weitz H."/>
            <person name="Taylor A."/>
            <person name="Grigoriev I.V."/>
            <person name="Nagy L.G."/>
            <person name="Martin F."/>
            <person name="Kauserud H."/>
        </authorList>
    </citation>
    <scope>NUCLEOTIDE SEQUENCE</scope>
    <source>
        <strain evidence="3">CBHHK182m</strain>
    </source>
</reference>
<feature type="region of interest" description="Disordered" evidence="1">
    <location>
        <begin position="65"/>
        <end position="197"/>
    </location>
</feature>
<evidence type="ECO:0000259" key="2">
    <source>
        <dbReference type="PROSITE" id="PS51382"/>
    </source>
</evidence>
<dbReference type="GO" id="GO:0006817">
    <property type="term" value="P:phosphate ion transport"/>
    <property type="evidence" value="ECO:0007669"/>
    <property type="project" value="TreeGrafter"/>
</dbReference>
<dbReference type="GO" id="GO:0000822">
    <property type="term" value="F:inositol hexakisphosphate binding"/>
    <property type="evidence" value="ECO:0007669"/>
    <property type="project" value="TreeGrafter"/>
</dbReference>
<sequence length="482" mass="54420">MKFTRYLEDTQTPEWKRAYIDYRIFKERIRAIRRVQDGMALPVDSYSNSQLNHQAGSMLSVIVQSESGENSPATSSVNWPERDRSPSPPRVRTEGRSRPLLERGPPLHGTRTPQNDAPPSPGGLAPRNPSRPPFERRLSLHRTHTSQSNVTPPSPGGAAAPNTGRPPIERRISLDPTPSPPSPGGVAATTTTRRPKITLPQLIVRQPTNRSSITRQWTNNSMARQGDTIPPSPAIPPLTPASRVFKGLSHLIGPSRHPYSELSLHALIPLLSPQELAFFAALDSELQKVETFYVDRENAMKIRTRDLEVQLRELNEHRRLFDAAHPETLGPHIFNATQILGFLRRLPFVGAEKPAVECVQVESETIDVPSGHKMDEKQAETGRGQEHLDPKAYLYARRKLKKAVLEHYRGLEMLHNYRVLNIYGFRRVLNKFEKATKIPAQRAYMEEKVEKSAFSSDETLRTMMEDMQNVFAASFAETERRP</sequence>
<dbReference type="PANTHER" id="PTHR10783:SF103">
    <property type="entry name" value="SOLUTE CARRIER FAMILY 53 MEMBER 1"/>
    <property type="match status" value="1"/>
</dbReference>
<dbReference type="InterPro" id="IPR004331">
    <property type="entry name" value="SPX_dom"/>
</dbReference>
<dbReference type="AlphaFoldDB" id="A0AAD7K4K2"/>
<comment type="caution">
    <text evidence="3">The sequence shown here is derived from an EMBL/GenBank/DDBJ whole genome shotgun (WGS) entry which is preliminary data.</text>
</comment>
<proteinExistence type="predicted"/>